<evidence type="ECO:0000256" key="2">
    <source>
        <dbReference type="SAM" id="SignalP"/>
    </source>
</evidence>
<feature type="compositionally biased region" description="Polar residues" evidence="1">
    <location>
        <begin position="60"/>
        <end position="78"/>
    </location>
</feature>
<keyword evidence="4" id="KW-1185">Reference proteome</keyword>
<dbReference type="Proteomes" id="UP000034841">
    <property type="component" value="Unassembled WGS sequence"/>
</dbReference>
<feature type="signal peptide" evidence="2">
    <location>
        <begin position="1"/>
        <end position="19"/>
    </location>
</feature>
<evidence type="ECO:0000313" key="4">
    <source>
        <dbReference type="Proteomes" id="UP000034841"/>
    </source>
</evidence>
<proteinExistence type="predicted"/>
<feature type="region of interest" description="Disordered" evidence="1">
    <location>
        <begin position="34"/>
        <end position="91"/>
    </location>
</feature>
<dbReference type="OrthoDB" id="4813742at2759"/>
<organism evidence="3 4">
    <name type="scientific">Ceratocystis fimbriata f. sp. platani</name>
    <dbReference type="NCBI Taxonomy" id="88771"/>
    <lineage>
        <taxon>Eukaryota</taxon>
        <taxon>Fungi</taxon>
        <taxon>Dikarya</taxon>
        <taxon>Ascomycota</taxon>
        <taxon>Pezizomycotina</taxon>
        <taxon>Sordariomycetes</taxon>
        <taxon>Hypocreomycetidae</taxon>
        <taxon>Microascales</taxon>
        <taxon>Ceratocystidaceae</taxon>
        <taxon>Ceratocystis</taxon>
    </lineage>
</organism>
<comment type="caution">
    <text evidence="3">The sequence shown here is derived from an EMBL/GenBank/DDBJ whole genome shotgun (WGS) entry which is preliminary data.</text>
</comment>
<dbReference type="EMBL" id="LBBL01000395">
    <property type="protein sequence ID" value="KKF92483.1"/>
    <property type="molecule type" value="Genomic_DNA"/>
</dbReference>
<dbReference type="AlphaFoldDB" id="A0A0F8BJN0"/>
<keyword evidence="2" id="KW-0732">Signal</keyword>
<evidence type="ECO:0000256" key="1">
    <source>
        <dbReference type="SAM" id="MobiDB-lite"/>
    </source>
</evidence>
<protein>
    <submittedName>
        <fullName evidence="3">Uncharacterized protein</fullName>
    </submittedName>
</protein>
<feature type="chain" id="PRO_5002527660" evidence="2">
    <location>
        <begin position="20"/>
        <end position="328"/>
    </location>
</feature>
<reference evidence="3 4" key="1">
    <citation type="submission" date="2015-04" db="EMBL/GenBank/DDBJ databases">
        <title>Genome sequence of Ceratocystis platani, a major pathogen of plane trees.</title>
        <authorList>
            <person name="Belbahri L."/>
        </authorList>
    </citation>
    <scope>NUCLEOTIDE SEQUENCE [LARGE SCALE GENOMIC DNA]</scope>
    <source>
        <strain evidence="3 4">CFO</strain>
    </source>
</reference>
<gene>
    <name evidence="3" type="ORF">CFO_g5163</name>
</gene>
<sequence>MKFSFSLSLALSLCSVAQAGELTEAGDLVQAENSAQASGFAQPDGPTPAGDLTEADGLVQSDTPAPTDSLFQTDSPVQDSKPAEAAPPVPITDVLDDKNYEVKTWGNSFLVFSPEYGEGCEFVDVMGFYPKWKVADIETSKNDEEPEHENKLSLTEVYNALAKRRGVEPGEIRLVAFSVEKEDDKTDELIAGIRESRNIDLWGEVRLFPNDEEWNMILATEYYVKLLQVANRPVQRIIIRTRDHVDWWSRVVHTNRIFFSFGPLERKTPVPGTTTEVSATEDDPEIRNKKQEAEFIALLAEEDMNEDARQAEMARELADRALEAEERV</sequence>
<name>A0A0F8BJN0_CERFI</name>
<accession>A0A0F8BJN0</accession>
<evidence type="ECO:0000313" key="3">
    <source>
        <dbReference type="EMBL" id="KKF92483.1"/>
    </source>
</evidence>